<proteinExistence type="predicted"/>
<reference evidence="3" key="1">
    <citation type="journal article" date="2015" name="Genome Announc.">
        <title>Draft genome sequence of the cellulolytic fungus Chaetomium globosum.</title>
        <authorList>
            <person name="Cuomo C.A."/>
            <person name="Untereiner W.A."/>
            <person name="Ma L.-J."/>
            <person name="Grabherr M."/>
            <person name="Birren B.W."/>
        </authorList>
    </citation>
    <scope>NUCLEOTIDE SEQUENCE [LARGE SCALE GENOMIC DNA]</scope>
    <source>
        <strain evidence="3">ATCC 6205 / CBS 148.51 / DSM 1962 / NBRC 6347 / NRRL 1970</strain>
    </source>
</reference>
<keyword evidence="3" id="KW-1185">Reference proteome</keyword>
<feature type="region of interest" description="Disordered" evidence="1">
    <location>
        <begin position="1"/>
        <end position="92"/>
    </location>
</feature>
<sequence>MAIPRPSRTCKAVSVPLNAPTMPEKTKGVKGRKSHGKRPAKSKASSPNEKQHLAAMAGQLDTPLPGAVPGTADSDEGVISEGNLGRGDGQNKTTAQIRLDAWNDGLLDGFLNPGTQDGVCEGFTTLHRCISNFARSMTEAVD</sequence>
<accession>Q2H7Z9</accession>
<dbReference type="Proteomes" id="UP000001056">
    <property type="component" value="Unassembled WGS sequence"/>
</dbReference>
<feature type="compositionally biased region" description="Basic residues" evidence="1">
    <location>
        <begin position="28"/>
        <end position="41"/>
    </location>
</feature>
<dbReference type="OrthoDB" id="10563788at2759"/>
<evidence type="ECO:0000313" key="2">
    <source>
        <dbReference type="EMBL" id="EAQ91720.1"/>
    </source>
</evidence>
<dbReference type="RefSeq" id="XP_001230171.1">
    <property type="nucleotide sequence ID" value="XM_001230170.1"/>
</dbReference>
<protein>
    <submittedName>
        <fullName evidence="2">Uncharacterized protein</fullName>
    </submittedName>
</protein>
<dbReference type="EMBL" id="CH408030">
    <property type="protein sequence ID" value="EAQ91720.1"/>
    <property type="molecule type" value="Genomic_DNA"/>
</dbReference>
<dbReference type="GeneID" id="4388506"/>
<organism evidence="2 3">
    <name type="scientific">Chaetomium globosum (strain ATCC 6205 / CBS 148.51 / DSM 1962 / NBRC 6347 / NRRL 1970)</name>
    <name type="common">Soil fungus</name>
    <dbReference type="NCBI Taxonomy" id="306901"/>
    <lineage>
        <taxon>Eukaryota</taxon>
        <taxon>Fungi</taxon>
        <taxon>Dikarya</taxon>
        <taxon>Ascomycota</taxon>
        <taxon>Pezizomycotina</taxon>
        <taxon>Sordariomycetes</taxon>
        <taxon>Sordariomycetidae</taxon>
        <taxon>Sordariales</taxon>
        <taxon>Chaetomiaceae</taxon>
        <taxon>Chaetomium</taxon>
    </lineage>
</organism>
<dbReference type="AlphaFoldDB" id="Q2H7Z9"/>
<dbReference type="VEuPathDB" id="FungiDB:CHGG_03655"/>
<dbReference type="HOGENOM" id="CLU_1815576_0_0_1"/>
<evidence type="ECO:0000313" key="3">
    <source>
        <dbReference type="Proteomes" id="UP000001056"/>
    </source>
</evidence>
<evidence type="ECO:0000256" key="1">
    <source>
        <dbReference type="SAM" id="MobiDB-lite"/>
    </source>
</evidence>
<dbReference type="InParanoid" id="Q2H7Z9"/>
<name>Q2H7Z9_CHAGB</name>
<gene>
    <name evidence="2" type="ORF">CHGG_03655</name>
</gene>